<evidence type="ECO:0000256" key="6">
    <source>
        <dbReference type="ARBA" id="ARBA00022481"/>
    </source>
</evidence>
<dbReference type="eggNOG" id="KOG0543">
    <property type="taxonomic scope" value="Eukaryota"/>
</dbReference>
<evidence type="ECO:0000313" key="21">
    <source>
        <dbReference type="EMBL" id="EEB18988.1"/>
    </source>
</evidence>
<reference evidence="21" key="1">
    <citation type="submission" date="2007-04" db="EMBL/GenBank/DDBJ databases">
        <title>Annotation of Pediculus humanus corporis strain USDA.</title>
        <authorList>
            <person name="Kirkness E."/>
            <person name="Hannick L."/>
            <person name="Hass B."/>
            <person name="Bruggner R."/>
            <person name="Lawson D."/>
            <person name="Bidwell S."/>
            <person name="Joardar V."/>
            <person name="Caler E."/>
            <person name="Walenz B."/>
            <person name="Inman J."/>
            <person name="Schobel S."/>
            <person name="Galinsky K."/>
            <person name="Amedeo P."/>
            <person name="Strausberg R."/>
        </authorList>
    </citation>
    <scope>NUCLEOTIDE SEQUENCE</scope>
    <source>
        <strain evidence="21">USDA</strain>
    </source>
</reference>
<feature type="domain" description="PPIase FKBP-type" evidence="20">
    <location>
        <begin position="164"/>
        <end position="250"/>
    </location>
</feature>
<keyword evidence="16 18" id="KW-0413">Isomerase</keyword>
<evidence type="ECO:0000256" key="12">
    <source>
        <dbReference type="ARBA" id="ARBA00022990"/>
    </source>
</evidence>
<dbReference type="Proteomes" id="UP000009046">
    <property type="component" value="Unassembled WGS sequence"/>
</dbReference>
<reference evidence="22" key="3">
    <citation type="submission" date="2021-02" db="UniProtKB">
        <authorList>
            <consortium name="EnsemblMetazoa"/>
        </authorList>
    </citation>
    <scope>IDENTIFICATION</scope>
    <source>
        <strain evidence="22">USDA</strain>
    </source>
</reference>
<dbReference type="PROSITE" id="PS50005">
    <property type="entry name" value="TPR"/>
    <property type="match status" value="3"/>
</dbReference>
<dbReference type="RefSeq" id="XP_002431726.1">
    <property type="nucleotide sequence ID" value="XM_002431681.1"/>
</dbReference>
<dbReference type="InterPro" id="IPR013105">
    <property type="entry name" value="TPR_2"/>
</dbReference>
<proteinExistence type="predicted"/>
<keyword evidence="7" id="KW-0963">Cytoplasm</keyword>
<dbReference type="SUPFAM" id="SSF48452">
    <property type="entry name" value="TPR-like"/>
    <property type="match status" value="1"/>
</dbReference>
<evidence type="ECO:0000256" key="18">
    <source>
        <dbReference type="PROSITE-ProRule" id="PRU00277"/>
    </source>
</evidence>
<keyword evidence="11 19" id="KW-0802">TPR repeat</keyword>
<dbReference type="PROSITE" id="PS50059">
    <property type="entry name" value="FKBP_PPIASE"/>
    <property type="match status" value="2"/>
</dbReference>
<dbReference type="EMBL" id="AAZO01006615">
    <property type="status" value="NOT_ANNOTATED_CDS"/>
    <property type="molecule type" value="Genomic_DNA"/>
</dbReference>
<evidence type="ECO:0000256" key="8">
    <source>
        <dbReference type="ARBA" id="ARBA00022553"/>
    </source>
</evidence>
<evidence type="ECO:0000256" key="2">
    <source>
        <dbReference type="ARBA" id="ARBA00004123"/>
    </source>
</evidence>
<evidence type="ECO:0000259" key="20">
    <source>
        <dbReference type="PROSITE" id="PS50059"/>
    </source>
</evidence>
<dbReference type="InterPro" id="IPR046357">
    <property type="entry name" value="PPIase_dom_sf"/>
</dbReference>
<keyword evidence="10" id="KW-0677">Repeat</keyword>
<feature type="repeat" description="TPR" evidence="19">
    <location>
        <begin position="316"/>
        <end position="349"/>
    </location>
</feature>
<dbReference type="EC" id="5.2.1.8" evidence="18"/>
<evidence type="ECO:0000256" key="19">
    <source>
        <dbReference type="PROSITE-ProRule" id="PRU00339"/>
    </source>
</evidence>
<evidence type="ECO:0000256" key="1">
    <source>
        <dbReference type="ARBA" id="ARBA00000971"/>
    </source>
</evidence>
<protein>
    <recommendedName>
        <fullName evidence="18">peptidylprolyl isomerase</fullName>
        <ecNumber evidence="18">5.2.1.8</ecNumber>
    </recommendedName>
</protein>
<dbReference type="GO" id="GO:0005634">
    <property type="term" value="C:nucleus"/>
    <property type="evidence" value="ECO:0007669"/>
    <property type="project" value="UniProtKB-SubCell"/>
</dbReference>
<dbReference type="InterPro" id="IPR011990">
    <property type="entry name" value="TPR-like_helical_dom_sf"/>
</dbReference>
<evidence type="ECO:0000256" key="13">
    <source>
        <dbReference type="ARBA" id="ARBA00023110"/>
    </source>
</evidence>
<sequence length="424" mass="47970">MISKEDKDNSECNTTSNAIDISPNKDGGVLKEIIKEGEGTTFPSIKSNLTVHYKGTLTDGTVFDSSYDKGTPLNFVLGVGKCMTFSWDIGLATMKKGEVALLTCKPKYAYGENGMPPKIPPNSTLIFEIKLIDWTLENLSKKNDNGILRRVIQKGVEYSKPDQGGLVKVHITGIYNGKVFDDRSLSFNLGEGCEVNVIEGIEIALLQFNKKEKSSLEIKPEYAFKHEGNAEFQIPPDATVTYEVTLEDFERVKQTWEMDSSEKLSQAELYKEKGIKYFKEEKYLQAANFFKDSLNYISSDVGFSEDEETLRNRLLIAVRLNLAITYLKLNQNYEAIKECDEALKLDSNNIKGYFRRGQAYFNISEPDKAKLDFEAVLKIEPNNKLASSQILACCRKISEQKKIEQKFYANMFSKYTENDKKALA</sequence>
<dbReference type="PANTHER" id="PTHR46512">
    <property type="entry name" value="PEPTIDYLPROLYL ISOMERASE"/>
    <property type="match status" value="1"/>
</dbReference>
<dbReference type="HOGENOM" id="CLU_013615_13_1_1"/>
<dbReference type="OrthoDB" id="433738at2759"/>
<keyword evidence="8" id="KW-0597">Phosphoprotein</keyword>
<dbReference type="KEGG" id="phu:Phum_PHUM544510"/>
<dbReference type="OMA" id="FGAEGNE"/>
<keyword evidence="15" id="KW-0206">Cytoskeleton</keyword>
<keyword evidence="14" id="KW-0496">Mitochondrion</keyword>
<dbReference type="InterPro" id="IPR019734">
    <property type="entry name" value="TPR_rpt"/>
</dbReference>
<dbReference type="GO" id="GO:0005739">
    <property type="term" value="C:mitochondrion"/>
    <property type="evidence" value="ECO:0007669"/>
    <property type="project" value="UniProtKB-SubCell"/>
</dbReference>
<feature type="repeat" description="TPR" evidence="19">
    <location>
        <begin position="267"/>
        <end position="300"/>
    </location>
</feature>
<evidence type="ECO:0000256" key="5">
    <source>
        <dbReference type="ARBA" id="ARBA00004514"/>
    </source>
</evidence>
<dbReference type="STRING" id="121224.E0W032"/>
<gene>
    <name evidence="22" type="primary">8235678</name>
    <name evidence="21" type="ORF">Phum_PHUM544510</name>
</gene>
<dbReference type="VEuPathDB" id="VectorBase:PHUM544510"/>
<evidence type="ECO:0000256" key="16">
    <source>
        <dbReference type="ARBA" id="ARBA00023235"/>
    </source>
</evidence>
<organism>
    <name type="scientific">Pediculus humanus subsp. corporis</name>
    <name type="common">Body louse</name>
    <dbReference type="NCBI Taxonomy" id="121224"/>
    <lineage>
        <taxon>Eukaryota</taxon>
        <taxon>Metazoa</taxon>
        <taxon>Ecdysozoa</taxon>
        <taxon>Arthropoda</taxon>
        <taxon>Hexapoda</taxon>
        <taxon>Insecta</taxon>
        <taxon>Pterygota</taxon>
        <taxon>Neoptera</taxon>
        <taxon>Paraneoptera</taxon>
        <taxon>Psocodea</taxon>
        <taxon>Troctomorpha</taxon>
        <taxon>Phthiraptera</taxon>
        <taxon>Anoplura</taxon>
        <taxon>Pediculidae</taxon>
        <taxon>Pediculus</taxon>
    </lineage>
</organism>
<evidence type="ECO:0000256" key="10">
    <source>
        <dbReference type="ARBA" id="ARBA00022737"/>
    </source>
</evidence>
<evidence type="ECO:0000256" key="11">
    <source>
        <dbReference type="ARBA" id="ARBA00022803"/>
    </source>
</evidence>
<dbReference type="GO" id="GO:0003755">
    <property type="term" value="F:peptidyl-prolyl cis-trans isomerase activity"/>
    <property type="evidence" value="ECO:0007669"/>
    <property type="project" value="UniProtKB-KW"/>
</dbReference>
<comment type="catalytic activity">
    <reaction evidence="1 18">
        <text>[protein]-peptidylproline (omega=180) = [protein]-peptidylproline (omega=0)</text>
        <dbReference type="Rhea" id="RHEA:16237"/>
        <dbReference type="Rhea" id="RHEA-COMP:10747"/>
        <dbReference type="Rhea" id="RHEA-COMP:10748"/>
        <dbReference type="ChEBI" id="CHEBI:83833"/>
        <dbReference type="ChEBI" id="CHEBI:83834"/>
        <dbReference type="EC" id="5.2.1.8"/>
    </reaction>
</comment>
<evidence type="ECO:0000313" key="22">
    <source>
        <dbReference type="EnsemblMetazoa" id="PHUM544510-PA"/>
    </source>
</evidence>
<dbReference type="InterPro" id="IPR001179">
    <property type="entry name" value="PPIase_FKBP_dom"/>
</dbReference>
<dbReference type="CTD" id="8235678"/>
<dbReference type="FunFam" id="1.25.40.10:FF:000008">
    <property type="entry name" value="Peptidylprolyl isomerase"/>
    <property type="match status" value="1"/>
</dbReference>
<dbReference type="InterPro" id="IPR050754">
    <property type="entry name" value="FKBP4/5/8-like"/>
</dbReference>
<evidence type="ECO:0000256" key="7">
    <source>
        <dbReference type="ARBA" id="ARBA00022490"/>
    </source>
</evidence>
<keyword evidence="12" id="KW-0007">Acetylation</keyword>
<accession>E0W032</accession>
<keyword evidence="17" id="KW-0539">Nucleus</keyword>
<dbReference type="GO" id="GO:0005829">
    <property type="term" value="C:cytosol"/>
    <property type="evidence" value="ECO:0007669"/>
    <property type="project" value="UniProtKB-SubCell"/>
</dbReference>
<dbReference type="AlphaFoldDB" id="E0W032"/>
<keyword evidence="13 18" id="KW-0697">Rotamase</keyword>
<dbReference type="GO" id="GO:0005874">
    <property type="term" value="C:microtubule"/>
    <property type="evidence" value="ECO:0007669"/>
    <property type="project" value="UniProtKB-KW"/>
</dbReference>
<feature type="domain" description="PPIase FKBP-type" evidence="20">
    <location>
        <begin position="46"/>
        <end position="135"/>
    </location>
</feature>
<evidence type="ECO:0000256" key="9">
    <source>
        <dbReference type="ARBA" id="ARBA00022701"/>
    </source>
</evidence>
<dbReference type="EMBL" id="DS235855">
    <property type="protein sequence ID" value="EEB18988.1"/>
    <property type="molecule type" value="Genomic_DNA"/>
</dbReference>
<dbReference type="FunFam" id="3.10.50.40:FF:000006">
    <property type="entry name" value="Peptidyl-prolyl cis-trans isomerase"/>
    <property type="match status" value="1"/>
</dbReference>
<feature type="repeat" description="TPR" evidence="19">
    <location>
        <begin position="350"/>
        <end position="383"/>
    </location>
</feature>
<dbReference type="Gene3D" id="1.25.40.10">
    <property type="entry name" value="Tetratricopeptide repeat domain"/>
    <property type="match status" value="1"/>
</dbReference>
<keyword evidence="9" id="KW-0493">Microtubule</keyword>
<dbReference type="Pfam" id="PF07719">
    <property type="entry name" value="TPR_2"/>
    <property type="match status" value="1"/>
</dbReference>
<dbReference type="InParanoid" id="E0W032"/>
<evidence type="ECO:0000256" key="15">
    <source>
        <dbReference type="ARBA" id="ARBA00023212"/>
    </source>
</evidence>
<name>E0W032_PEDHC</name>
<evidence type="ECO:0000256" key="4">
    <source>
        <dbReference type="ARBA" id="ARBA00004245"/>
    </source>
</evidence>
<dbReference type="PANTHER" id="PTHR46512:SF9">
    <property type="entry name" value="PEPTIDYLPROLYL ISOMERASE"/>
    <property type="match status" value="1"/>
</dbReference>
<dbReference type="FunCoup" id="E0W032">
    <property type="interactions" value="729"/>
</dbReference>
<keyword evidence="23" id="KW-1185">Reference proteome</keyword>
<dbReference type="Gene3D" id="3.10.50.40">
    <property type="match status" value="2"/>
</dbReference>
<evidence type="ECO:0000313" key="23">
    <source>
        <dbReference type="Proteomes" id="UP000009046"/>
    </source>
</evidence>
<evidence type="ECO:0000256" key="17">
    <source>
        <dbReference type="ARBA" id="ARBA00023242"/>
    </source>
</evidence>
<reference evidence="21" key="2">
    <citation type="submission" date="2007-04" db="EMBL/GenBank/DDBJ databases">
        <title>The genome of the human body louse.</title>
        <authorList>
            <consortium name="The Human Body Louse Genome Consortium"/>
            <person name="Kirkness E."/>
            <person name="Walenz B."/>
            <person name="Hass B."/>
            <person name="Bruggner R."/>
            <person name="Strausberg R."/>
        </authorList>
    </citation>
    <scope>NUCLEOTIDE SEQUENCE</scope>
    <source>
        <strain evidence="21">USDA</strain>
    </source>
</reference>
<dbReference type="GeneID" id="8235678"/>
<keyword evidence="6" id="KW-0488">Methylation</keyword>
<dbReference type="Pfam" id="PF13181">
    <property type="entry name" value="TPR_8"/>
    <property type="match status" value="1"/>
</dbReference>
<dbReference type="SUPFAM" id="SSF54534">
    <property type="entry name" value="FKBP-like"/>
    <property type="match status" value="2"/>
</dbReference>
<evidence type="ECO:0000256" key="14">
    <source>
        <dbReference type="ARBA" id="ARBA00023128"/>
    </source>
</evidence>
<evidence type="ECO:0000256" key="3">
    <source>
        <dbReference type="ARBA" id="ARBA00004173"/>
    </source>
</evidence>
<dbReference type="FunFam" id="3.10.50.40:FF:000013">
    <property type="entry name" value="Peptidylprolyl isomerase"/>
    <property type="match status" value="1"/>
</dbReference>
<dbReference type="Pfam" id="PF00254">
    <property type="entry name" value="FKBP_C"/>
    <property type="match status" value="2"/>
</dbReference>
<dbReference type="SMART" id="SM00028">
    <property type="entry name" value="TPR"/>
    <property type="match status" value="3"/>
</dbReference>
<comment type="subcellular location">
    <subcellularLocation>
        <location evidence="4">Cytoplasm</location>
        <location evidence="4">Cytoskeleton</location>
    </subcellularLocation>
    <subcellularLocation>
        <location evidence="5">Cytoplasm</location>
        <location evidence="5">Cytosol</location>
    </subcellularLocation>
    <subcellularLocation>
        <location evidence="3">Mitochondrion</location>
    </subcellularLocation>
    <subcellularLocation>
        <location evidence="2">Nucleus</location>
    </subcellularLocation>
</comment>
<dbReference type="EnsemblMetazoa" id="PHUM544510-RA">
    <property type="protein sequence ID" value="PHUM544510-PA"/>
    <property type="gene ID" value="PHUM544510"/>
</dbReference>